<dbReference type="SUPFAM" id="SSF54665">
    <property type="entry name" value="CO dehydrogenase molybdoprotein N-domain-like"/>
    <property type="match status" value="1"/>
</dbReference>
<sequence>MRTIDESIGHLRGETRYIDDLPEPKGCLHAAVRLSESARGRILSIDADAALALDPSVMVLRAEDLPGENQIGFTKPDEPVLPEEEWEYWGQPIALVLAETRQLARKAAAALVVHWEELPARIDPRAAAAGGDFILPSRSIVWGDAQKAFEDCAFVVSGRVDSGGQEHVYLETQGAYAEVRDNGTLFLISSTQGPTGVQRAVARSQGLPMNKVEVEARRLGGAFGGKEDQAALWASLAALGARASGKPVKLYLDRKTDFRATGKRHPYTSDFKIGADKEGHILAFEAEYFQNSGCSCDLSPAILARTLLHATASYRVPNGRVVGHMCRTNLPSFTAFRGFGAPQAFFVFEAALDALAQAMALPREELQGKNLYREGDRSYFGMPMKSVRAEEAFGRLKELTAWDRLKAEIKDFNASHRFEKKGAALLPVCFGISFTKLPMNQAGALVHVYQDGSVLVSTGAIEMGQQVSRKIRVIAARTLGIPQEWIRVERTSTLTVANTVPTAASTGSDLNGMAAKAACETILSRLKTKAAELLSSPVQEMDIHEGRLRRKGGDAAIGWKELVEAAHASRIDLSAHGFYATPGLFYDMETERGSPFAYHVYGAACVVVRLDVLRARCKVESAHIVHDSGNSLDEKVDRGQIEGALAQGLGWTLLEDLRFGPDGRLLSDSLSTYKLPDISFMPQKLVVDILPGRENPTTPFNSKAVGEPPLQYGLAAYFALLEALRAAKPQGETRYDIPFIPEKIHAFLSGSAL</sequence>
<feature type="domain" description="Aldehyde oxidase/xanthine dehydrogenase a/b hammerhead" evidence="10">
    <location>
        <begin position="12"/>
        <end position="119"/>
    </location>
</feature>
<evidence type="ECO:0000313" key="11">
    <source>
        <dbReference type="EMBL" id="MPL58935.1"/>
    </source>
</evidence>
<dbReference type="InterPro" id="IPR046867">
    <property type="entry name" value="AldOxase/xan_DH_MoCoBD2"/>
</dbReference>
<dbReference type="GO" id="GO:0004854">
    <property type="term" value="F:xanthine dehydrogenase activity"/>
    <property type="evidence" value="ECO:0007669"/>
    <property type="project" value="UniProtKB-EC"/>
</dbReference>
<evidence type="ECO:0000256" key="6">
    <source>
        <dbReference type="ARBA" id="ARBA00023002"/>
    </source>
</evidence>
<dbReference type="EC" id="1.17.1.4" evidence="11"/>
<evidence type="ECO:0000256" key="9">
    <source>
        <dbReference type="ARBA" id="ARBA00034078"/>
    </source>
</evidence>
<keyword evidence="5" id="KW-0479">Metal-binding</keyword>
<dbReference type="FunFam" id="3.30.365.10:FF:000001">
    <property type="entry name" value="Xanthine dehydrogenase oxidase"/>
    <property type="match status" value="1"/>
</dbReference>
<dbReference type="Pfam" id="PF01315">
    <property type="entry name" value="Ald_Xan_dh_C"/>
    <property type="match status" value="1"/>
</dbReference>
<dbReference type="InterPro" id="IPR016208">
    <property type="entry name" value="Ald_Oxase/xanthine_DH-like"/>
</dbReference>
<keyword evidence="8" id="KW-0411">Iron-sulfur</keyword>
<evidence type="ECO:0000259" key="10">
    <source>
        <dbReference type="SMART" id="SM01008"/>
    </source>
</evidence>
<reference evidence="11" key="1">
    <citation type="submission" date="2019-08" db="EMBL/GenBank/DDBJ databases">
        <authorList>
            <person name="Kucharzyk K."/>
            <person name="Murdoch R.W."/>
            <person name="Higgins S."/>
            <person name="Loffler F."/>
        </authorList>
    </citation>
    <scope>NUCLEOTIDE SEQUENCE</scope>
</reference>
<gene>
    <name evidence="11" type="primary">xdhA_2</name>
    <name evidence="11" type="ORF">SDC9_04481</name>
</gene>
<protein>
    <submittedName>
        <fullName evidence="11">Putative xanthine dehydrogenase molybdenum-binding subunit XdhA</fullName>
        <ecNumber evidence="11">1.17.1.4</ecNumber>
    </submittedName>
</protein>
<dbReference type="InterPro" id="IPR008274">
    <property type="entry name" value="AldOxase/xan_DH_MoCoBD1"/>
</dbReference>
<comment type="similarity">
    <text evidence="3">Belongs to the xanthine dehydrogenase family.</text>
</comment>
<name>A0A644SWE2_9ZZZZ</name>
<dbReference type="SUPFAM" id="SSF56003">
    <property type="entry name" value="Molybdenum cofactor-binding domain"/>
    <property type="match status" value="1"/>
</dbReference>
<evidence type="ECO:0000256" key="1">
    <source>
        <dbReference type="ARBA" id="ARBA00001924"/>
    </source>
</evidence>
<dbReference type="PANTHER" id="PTHR45444:SF3">
    <property type="entry name" value="XANTHINE DEHYDROGENASE"/>
    <property type="match status" value="1"/>
</dbReference>
<accession>A0A644SWE2</accession>
<keyword evidence="7" id="KW-0408">Iron</keyword>
<dbReference type="GO" id="GO:0051537">
    <property type="term" value="F:2 iron, 2 sulfur cluster binding"/>
    <property type="evidence" value="ECO:0007669"/>
    <property type="project" value="UniProtKB-KW"/>
</dbReference>
<evidence type="ECO:0000256" key="3">
    <source>
        <dbReference type="ARBA" id="ARBA00006849"/>
    </source>
</evidence>
<dbReference type="InterPro" id="IPR037165">
    <property type="entry name" value="AldOxase/xan_DH_Mopterin-bd_sf"/>
</dbReference>
<dbReference type="AlphaFoldDB" id="A0A644SWE2"/>
<keyword evidence="6 11" id="KW-0560">Oxidoreductase</keyword>
<dbReference type="InterPro" id="IPR036856">
    <property type="entry name" value="Ald_Oxase/Xan_DH_a/b_sf"/>
</dbReference>
<evidence type="ECO:0000256" key="8">
    <source>
        <dbReference type="ARBA" id="ARBA00023014"/>
    </source>
</evidence>
<evidence type="ECO:0000256" key="2">
    <source>
        <dbReference type="ARBA" id="ARBA00001974"/>
    </source>
</evidence>
<comment type="cofactor">
    <cofactor evidence="9">
        <name>[2Fe-2S] cluster</name>
        <dbReference type="ChEBI" id="CHEBI:190135"/>
    </cofactor>
</comment>
<dbReference type="FunFam" id="3.30.365.10:FF:000002">
    <property type="entry name" value="Xanthine dehydrogenase oxidase"/>
    <property type="match status" value="1"/>
</dbReference>
<dbReference type="Gene3D" id="3.90.1170.50">
    <property type="entry name" value="Aldehyde oxidase/xanthine dehydrogenase, a/b hammerhead"/>
    <property type="match status" value="1"/>
</dbReference>
<evidence type="ECO:0000256" key="5">
    <source>
        <dbReference type="ARBA" id="ARBA00022723"/>
    </source>
</evidence>
<dbReference type="Gene3D" id="3.30.365.10">
    <property type="entry name" value="Aldehyde oxidase/xanthine dehydrogenase, molybdopterin binding domain"/>
    <property type="match status" value="4"/>
</dbReference>
<keyword evidence="4" id="KW-0001">2Fe-2S</keyword>
<dbReference type="InterPro" id="IPR000674">
    <property type="entry name" value="Ald_Oxase/Xan_DH_a/b"/>
</dbReference>
<comment type="cofactor">
    <cofactor evidence="1">
        <name>Mo-molybdopterin</name>
        <dbReference type="ChEBI" id="CHEBI:71302"/>
    </cofactor>
</comment>
<comment type="caution">
    <text evidence="11">The sequence shown here is derived from an EMBL/GenBank/DDBJ whole genome shotgun (WGS) entry which is preliminary data.</text>
</comment>
<comment type="cofactor">
    <cofactor evidence="2">
        <name>FAD</name>
        <dbReference type="ChEBI" id="CHEBI:57692"/>
    </cofactor>
</comment>
<dbReference type="PANTHER" id="PTHR45444">
    <property type="entry name" value="XANTHINE DEHYDROGENASE"/>
    <property type="match status" value="1"/>
</dbReference>
<organism evidence="11">
    <name type="scientific">bioreactor metagenome</name>
    <dbReference type="NCBI Taxonomy" id="1076179"/>
    <lineage>
        <taxon>unclassified sequences</taxon>
        <taxon>metagenomes</taxon>
        <taxon>ecological metagenomes</taxon>
    </lineage>
</organism>
<evidence type="ECO:0000256" key="7">
    <source>
        <dbReference type="ARBA" id="ARBA00023004"/>
    </source>
</evidence>
<dbReference type="Pfam" id="PF20256">
    <property type="entry name" value="MoCoBD_2"/>
    <property type="match status" value="1"/>
</dbReference>
<dbReference type="SMART" id="SM01008">
    <property type="entry name" value="Ald_Xan_dh_C"/>
    <property type="match status" value="1"/>
</dbReference>
<dbReference type="GO" id="GO:0005506">
    <property type="term" value="F:iron ion binding"/>
    <property type="evidence" value="ECO:0007669"/>
    <property type="project" value="InterPro"/>
</dbReference>
<proteinExistence type="inferred from homology"/>
<evidence type="ECO:0000256" key="4">
    <source>
        <dbReference type="ARBA" id="ARBA00022714"/>
    </source>
</evidence>
<dbReference type="Pfam" id="PF02738">
    <property type="entry name" value="MoCoBD_1"/>
    <property type="match status" value="1"/>
</dbReference>
<dbReference type="EMBL" id="VSSQ01000008">
    <property type="protein sequence ID" value="MPL58935.1"/>
    <property type="molecule type" value="Genomic_DNA"/>
</dbReference>